<evidence type="ECO:0000313" key="1">
    <source>
        <dbReference type="EMBL" id="DAG89130.1"/>
    </source>
</evidence>
<name>A0A8S5VK58_9CAUD</name>
<proteinExistence type="predicted"/>
<dbReference type="EMBL" id="BK035253">
    <property type="protein sequence ID" value="DAG89130.1"/>
    <property type="molecule type" value="Genomic_DNA"/>
</dbReference>
<reference evidence="1" key="1">
    <citation type="journal article" date="2021" name="Proc. Natl. Acad. Sci. U.S.A.">
        <title>A Catalog of Tens of Thousands of Viruses from Human Metagenomes Reveals Hidden Associations with Chronic Diseases.</title>
        <authorList>
            <person name="Tisza M.J."/>
            <person name="Buck C.B."/>
        </authorList>
    </citation>
    <scope>NUCLEOTIDE SEQUENCE</scope>
    <source>
        <strain evidence="1">CtfgE36</strain>
    </source>
</reference>
<organism evidence="1">
    <name type="scientific">Ackermannviridae sp</name>
    <dbReference type="NCBI Taxonomy" id="2831612"/>
    <lineage>
        <taxon>Viruses</taxon>
        <taxon>Duplodnaviria</taxon>
        <taxon>Heunggongvirae</taxon>
        <taxon>Uroviricota</taxon>
        <taxon>Caudoviricetes</taxon>
        <taxon>Pantevenvirales</taxon>
        <taxon>Ackermannviridae</taxon>
    </lineage>
</organism>
<sequence>MKELTIIHDNGTPGQVGATAYNAADVHQAGGVDSLLASYRAAGISIIKTTIIY</sequence>
<accession>A0A8S5VK58</accession>
<protein>
    <submittedName>
        <fullName evidence="1">Uncharacterized protein</fullName>
    </submittedName>
</protein>